<evidence type="ECO:0000313" key="4">
    <source>
        <dbReference type="Proteomes" id="UP000832097"/>
    </source>
</evidence>
<dbReference type="Proteomes" id="UP000832097">
    <property type="component" value="Chromosome"/>
</dbReference>
<proteinExistence type="predicted"/>
<accession>A0ABY4BYD7</accession>
<keyword evidence="2" id="KW-0812">Transmembrane</keyword>
<evidence type="ECO:0000313" key="3">
    <source>
        <dbReference type="EMBL" id="UOE42733.1"/>
    </source>
</evidence>
<evidence type="ECO:0000256" key="2">
    <source>
        <dbReference type="SAM" id="Phobius"/>
    </source>
</evidence>
<keyword evidence="2" id="KW-1133">Transmembrane helix</keyword>
<name>A0ABY4BYD7_9MICO</name>
<sequence length="227" mass="23708">MPDLQDLLDDERRRDARPSRAPRVALIAGAVGVAVALGAGVTLAASAAASIASLEPPAERVVAESTATDAPSAEPEASDGVEPTFGTDVGAGAAEPAGEVGADPVLPPGAVALNAAGSPIYDETTDVSLIPLPADWTQAEIDHAKIWLKQAELDGDCMVEKGFGYRFTPYWMRVEGDWGENLNDYSDPAYAEALDGPADRPLGEDYDWQQAGCHGRSVHVTGMDDAH</sequence>
<keyword evidence="4" id="KW-1185">Reference proteome</keyword>
<feature type="transmembrane region" description="Helical" evidence="2">
    <location>
        <begin position="21"/>
        <end position="45"/>
    </location>
</feature>
<keyword evidence="2" id="KW-0472">Membrane</keyword>
<evidence type="ECO:0000256" key="1">
    <source>
        <dbReference type="SAM" id="MobiDB-lite"/>
    </source>
</evidence>
<reference evidence="3 4" key="1">
    <citation type="submission" date="2022-03" db="EMBL/GenBank/DDBJ databases">
        <title>Mucilaginibacter sp. isolated from the gut of Protaetia brevitarsis seulensis larvae.</title>
        <authorList>
            <person name="Won M."/>
            <person name="Kim S.-J."/>
            <person name="Kwon S.-W."/>
        </authorList>
    </citation>
    <scope>NUCLEOTIDE SEQUENCE [LARGE SCALE GENOMIC DNA]</scope>
    <source>
        <strain evidence="3 4">CFWR-12</strain>
    </source>
</reference>
<protein>
    <submittedName>
        <fullName evidence="3">Uncharacterized protein</fullName>
    </submittedName>
</protein>
<feature type="region of interest" description="Disordered" evidence="1">
    <location>
        <begin position="1"/>
        <end position="21"/>
    </location>
</feature>
<feature type="region of interest" description="Disordered" evidence="1">
    <location>
        <begin position="55"/>
        <end position="103"/>
    </location>
</feature>
<dbReference type="RefSeq" id="WP_243553665.1">
    <property type="nucleotide sequence ID" value="NZ_CP094528.1"/>
</dbReference>
<feature type="compositionally biased region" description="Low complexity" evidence="1">
    <location>
        <begin position="88"/>
        <end position="103"/>
    </location>
</feature>
<dbReference type="EMBL" id="CP094528">
    <property type="protein sequence ID" value="UOE42733.1"/>
    <property type="molecule type" value="Genomic_DNA"/>
</dbReference>
<gene>
    <name evidence="3" type="ORF">MTO99_11075</name>
</gene>
<organism evidence="3 4">
    <name type="scientific">Agromyces larvae</name>
    <dbReference type="NCBI Taxonomy" id="2929802"/>
    <lineage>
        <taxon>Bacteria</taxon>
        <taxon>Bacillati</taxon>
        <taxon>Actinomycetota</taxon>
        <taxon>Actinomycetes</taxon>
        <taxon>Micrococcales</taxon>
        <taxon>Microbacteriaceae</taxon>
        <taxon>Agromyces</taxon>
    </lineage>
</organism>